<dbReference type="Proteomes" id="UP001642482">
    <property type="component" value="Unassembled WGS sequence"/>
</dbReference>
<dbReference type="Pfam" id="PF13520">
    <property type="entry name" value="AA_permease_2"/>
    <property type="match status" value="1"/>
</dbReference>
<evidence type="ECO:0000256" key="6">
    <source>
        <dbReference type="SAM" id="Phobius"/>
    </source>
</evidence>
<evidence type="ECO:0000313" key="7">
    <source>
        <dbReference type="EMBL" id="CAK7229447.1"/>
    </source>
</evidence>
<accession>A0ABP0CBL3</accession>
<evidence type="ECO:0000256" key="1">
    <source>
        <dbReference type="ARBA" id="ARBA00004141"/>
    </source>
</evidence>
<organism evidence="7 8">
    <name type="scientific">Sporothrix eucalyptigena</name>
    <dbReference type="NCBI Taxonomy" id="1812306"/>
    <lineage>
        <taxon>Eukaryota</taxon>
        <taxon>Fungi</taxon>
        <taxon>Dikarya</taxon>
        <taxon>Ascomycota</taxon>
        <taxon>Pezizomycotina</taxon>
        <taxon>Sordariomycetes</taxon>
        <taxon>Sordariomycetidae</taxon>
        <taxon>Ophiostomatales</taxon>
        <taxon>Ophiostomataceae</taxon>
        <taxon>Sporothrix</taxon>
    </lineage>
</organism>
<evidence type="ECO:0000256" key="4">
    <source>
        <dbReference type="ARBA" id="ARBA00022989"/>
    </source>
</evidence>
<reference evidence="7 8" key="1">
    <citation type="submission" date="2024-01" db="EMBL/GenBank/DDBJ databases">
        <authorList>
            <person name="Allen C."/>
            <person name="Tagirdzhanova G."/>
        </authorList>
    </citation>
    <scope>NUCLEOTIDE SEQUENCE [LARGE SCALE GENOMIC DNA]</scope>
</reference>
<keyword evidence="8" id="KW-1185">Reference proteome</keyword>
<sequence length="167" mass="18367">MATKNDMPDSAEKLERVDDDQTRLENLGIEPSNLQRNFNIWSLAFMSFCSSVTWEAISSSMAQALNSGGSTSLVWGYIASATGALLIVLCIAEYASMIPTAGGQYHYVAELAPPKLRSILSWYAGWMTILGWVLCALAGYFASAMQIQAWAILFHRTTCMKDGIPPW</sequence>
<keyword evidence="3 6" id="KW-0812">Transmembrane</keyword>
<name>A0ABP0CBL3_9PEZI</name>
<evidence type="ECO:0000313" key="8">
    <source>
        <dbReference type="Proteomes" id="UP001642482"/>
    </source>
</evidence>
<evidence type="ECO:0008006" key="9">
    <source>
        <dbReference type="Google" id="ProtNLM"/>
    </source>
</evidence>
<keyword evidence="4 6" id="KW-1133">Transmembrane helix</keyword>
<dbReference type="PANTHER" id="PTHR45649:SF14">
    <property type="entry name" value="GABA PERMEASE"/>
    <property type="match status" value="1"/>
</dbReference>
<keyword evidence="2" id="KW-0813">Transport</keyword>
<protein>
    <recommendedName>
        <fullName evidence="9">Amino acid permease</fullName>
    </recommendedName>
</protein>
<proteinExistence type="predicted"/>
<evidence type="ECO:0000256" key="5">
    <source>
        <dbReference type="ARBA" id="ARBA00023136"/>
    </source>
</evidence>
<feature type="transmembrane region" description="Helical" evidence="6">
    <location>
        <begin position="119"/>
        <end position="142"/>
    </location>
</feature>
<keyword evidence="5 6" id="KW-0472">Membrane</keyword>
<dbReference type="EMBL" id="CAWUHD010000086">
    <property type="protein sequence ID" value="CAK7229447.1"/>
    <property type="molecule type" value="Genomic_DNA"/>
</dbReference>
<evidence type="ECO:0000256" key="3">
    <source>
        <dbReference type="ARBA" id="ARBA00022692"/>
    </source>
</evidence>
<evidence type="ECO:0000256" key="2">
    <source>
        <dbReference type="ARBA" id="ARBA00022448"/>
    </source>
</evidence>
<gene>
    <name evidence="7" type="ORF">SEUCBS140593_007249</name>
</gene>
<dbReference type="InterPro" id="IPR002293">
    <property type="entry name" value="AA/rel_permease1"/>
</dbReference>
<dbReference type="Gene3D" id="1.20.1740.10">
    <property type="entry name" value="Amino acid/polyamine transporter I"/>
    <property type="match status" value="1"/>
</dbReference>
<comment type="caution">
    <text evidence="7">The sequence shown here is derived from an EMBL/GenBank/DDBJ whole genome shotgun (WGS) entry which is preliminary data.</text>
</comment>
<dbReference type="PANTHER" id="PTHR45649">
    <property type="entry name" value="AMINO-ACID PERMEASE BAT1"/>
    <property type="match status" value="1"/>
</dbReference>
<feature type="transmembrane region" description="Helical" evidence="6">
    <location>
        <begin position="74"/>
        <end position="99"/>
    </location>
</feature>
<comment type="subcellular location">
    <subcellularLocation>
        <location evidence="1">Membrane</location>
        <topology evidence="1">Multi-pass membrane protein</topology>
    </subcellularLocation>
</comment>